<evidence type="ECO:0000256" key="1">
    <source>
        <dbReference type="SAM" id="Phobius"/>
    </source>
</evidence>
<protein>
    <submittedName>
        <fullName evidence="2">Uncharacterized protein</fullName>
    </submittedName>
</protein>
<dbReference type="AlphaFoldDB" id="A0A3B0T0F2"/>
<evidence type="ECO:0000313" key="2">
    <source>
        <dbReference type="EMBL" id="VAW09543.1"/>
    </source>
</evidence>
<gene>
    <name evidence="2" type="ORF">MNBD_ACTINO02-738</name>
</gene>
<accession>A0A3B0T0F2</accession>
<keyword evidence="1" id="KW-0472">Membrane</keyword>
<keyword evidence="1" id="KW-1133">Transmembrane helix</keyword>
<organism evidence="2">
    <name type="scientific">hydrothermal vent metagenome</name>
    <dbReference type="NCBI Taxonomy" id="652676"/>
    <lineage>
        <taxon>unclassified sequences</taxon>
        <taxon>metagenomes</taxon>
        <taxon>ecological metagenomes</taxon>
    </lineage>
</organism>
<sequence length="188" mass="20262">MTDQGLLGSIRKNRIKLLTIGVVVSLVLNAVLLTAWVLFAVQVGQASDAVDTALERAIADIGELQESSIEVTVDIDEAVDFATDLPIDQVFTIRLDAEFPIKDEFTMRVAVQGPSGVDIPFTVDVPIDIAVPIQTEIDIPVNEIVRVDTQIPLQMSVPIAIAIADSAIADFLQELEQSLIDLRAALSS</sequence>
<proteinExistence type="predicted"/>
<reference evidence="2" key="1">
    <citation type="submission" date="2018-06" db="EMBL/GenBank/DDBJ databases">
        <authorList>
            <person name="Zhirakovskaya E."/>
        </authorList>
    </citation>
    <scope>NUCLEOTIDE SEQUENCE</scope>
</reference>
<feature type="transmembrane region" description="Helical" evidence="1">
    <location>
        <begin position="17"/>
        <end position="39"/>
    </location>
</feature>
<keyword evidence="1" id="KW-0812">Transmembrane</keyword>
<name>A0A3B0T0F2_9ZZZZ</name>
<dbReference type="EMBL" id="UOEK01000606">
    <property type="protein sequence ID" value="VAW09543.1"/>
    <property type="molecule type" value="Genomic_DNA"/>
</dbReference>